<reference evidence="1 2" key="1">
    <citation type="submission" date="2019-09" db="EMBL/GenBank/DDBJ databases">
        <authorList>
            <person name="Depoorter E."/>
        </authorList>
    </citation>
    <scope>NUCLEOTIDE SEQUENCE [LARGE SCALE GENOMIC DNA]</scope>
    <source>
        <strain evidence="1">LMG 24064</strain>
    </source>
</reference>
<evidence type="ECO:0000313" key="2">
    <source>
        <dbReference type="Proteomes" id="UP000494222"/>
    </source>
</evidence>
<dbReference type="Proteomes" id="UP000494222">
    <property type="component" value="Unassembled WGS sequence"/>
</dbReference>
<proteinExistence type="predicted"/>
<protein>
    <submittedName>
        <fullName evidence="1">Uncharacterized protein</fullName>
    </submittedName>
</protein>
<gene>
    <name evidence="1" type="ORF">BLA24064_03953</name>
</gene>
<organism evidence="1 2">
    <name type="scientific">Burkholderia latens</name>
    <dbReference type="NCBI Taxonomy" id="488446"/>
    <lineage>
        <taxon>Bacteria</taxon>
        <taxon>Pseudomonadati</taxon>
        <taxon>Pseudomonadota</taxon>
        <taxon>Betaproteobacteria</taxon>
        <taxon>Burkholderiales</taxon>
        <taxon>Burkholderiaceae</taxon>
        <taxon>Burkholderia</taxon>
        <taxon>Burkholderia cepacia complex</taxon>
    </lineage>
</organism>
<name>A0A6P2MTG3_9BURK</name>
<sequence length="213" mass="23100">MRDSAEGCASYRARNAARVAGNGIFCFMNVSRQRSPACCDRRISGSNPANGRTNARCSGLRSGHEGGCCTVEKRAGAWCGTAPRPCMPIAWGSRSAAAVVVNSMESACATAGLHGLVQQAPRRFQDASTGCPRNAIDSSVKIPTRSRAQSQCNRDANVRTKSVNATLSARFTRCPTLEKMTSRLRINRSMRSIGFWCLRSIRRHSMRISIAVQ</sequence>
<accession>A0A6P2MTG3</accession>
<dbReference type="EMBL" id="CABVPL010000030">
    <property type="protein sequence ID" value="VWB83722.1"/>
    <property type="molecule type" value="Genomic_DNA"/>
</dbReference>
<evidence type="ECO:0000313" key="1">
    <source>
        <dbReference type="EMBL" id="VWB83722.1"/>
    </source>
</evidence>
<dbReference type="AlphaFoldDB" id="A0A6P2MTG3"/>